<name>A0A7W7SQT9_9ACTN</name>
<keyword evidence="6" id="KW-1133">Transmembrane helix</keyword>
<organism evidence="8 9">
    <name type="scientific">Micromonospora polyrhachis</name>
    <dbReference type="NCBI Taxonomy" id="1282883"/>
    <lineage>
        <taxon>Bacteria</taxon>
        <taxon>Bacillati</taxon>
        <taxon>Actinomycetota</taxon>
        <taxon>Actinomycetes</taxon>
        <taxon>Micromonosporales</taxon>
        <taxon>Micromonosporaceae</taxon>
        <taxon>Micromonospora</taxon>
    </lineage>
</organism>
<keyword evidence="3" id="KW-0378">Hydrolase</keyword>
<keyword evidence="6" id="KW-0812">Transmembrane</keyword>
<comment type="similarity">
    <text evidence="1 5">Belongs to the peptidase S8 family.</text>
</comment>
<sequence length="354" mass="35361">MHTTGTPWAVELLGPQRVWPLTTGRGVRVAVLGTGVDADNAQFGPDQVETGTDVLAGQRGATDDCDGRGTFAAGLIAAQPNDQTTMVGLAPGVTVLPVRYTQATRQGNGAVDPDRLAAAIDAAVTARAKVICVVVPATADSPALRTAVTEALDADVVVVSPAAPGAQSRGGISYPTALPGVLAVGAFGPDGAAVSPESGEHIRVAAPGRGLVSLAAGTNRLGHTPVVDDPAYAAAYVAGTVALVRAYRPGLPATEVVARIEATADRVAVAGRHPQLGWGMVNPYRAVTAEGIGSTPPSGSAGPEMIAAARPAPDDGTEGLVVPLVLAGLGVAVATGIGTVVVRRGRARGWHPGP</sequence>
<proteinExistence type="inferred from homology"/>
<dbReference type="Pfam" id="PF00082">
    <property type="entry name" value="Peptidase_S8"/>
    <property type="match status" value="1"/>
</dbReference>
<evidence type="ECO:0000256" key="3">
    <source>
        <dbReference type="ARBA" id="ARBA00022801"/>
    </source>
</evidence>
<dbReference type="SUPFAM" id="SSF52743">
    <property type="entry name" value="Subtilisin-like"/>
    <property type="match status" value="1"/>
</dbReference>
<dbReference type="RefSeq" id="WP_221449025.1">
    <property type="nucleotide sequence ID" value="NZ_JACHJW010000001.1"/>
</dbReference>
<feature type="domain" description="Peptidase S8/S53" evidence="7">
    <location>
        <begin position="24"/>
        <end position="279"/>
    </location>
</feature>
<keyword evidence="2" id="KW-0645">Protease</keyword>
<dbReference type="GO" id="GO:0006508">
    <property type="term" value="P:proteolysis"/>
    <property type="evidence" value="ECO:0007669"/>
    <property type="project" value="UniProtKB-KW"/>
</dbReference>
<dbReference type="InterPro" id="IPR015500">
    <property type="entry name" value="Peptidase_S8_subtilisin-rel"/>
</dbReference>
<dbReference type="PROSITE" id="PS51892">
    <property type="entry name" value="SUBTILASE"/>
    <property type="match status" value="1"/>
</dbReference>
<dbReference type="AlphaFoldDB" id="A0A7W7SQT9"/>
<evidence type="ECO:0000313" key="8">
    <source>
        <dbReference type="EMBL" id="MBB4959260.1"/>
    </source>
</evidence>
<accession>A0A7W7SQT9</accession>
<protein>
    <recommendedName>
        <fullName evidence="7">Peptidase S8/S53 domain-containing protein</fullName>
    </recommendedName>
</protein>
<dbReference type="EMBL" id="JACHJW010000001">
    <property type="protein sequence ID" value="MBB4959260.1"/>
    <property type="molecule type" value="Genomic_DNA"/>
</dbReference>
<gene>
    <name evidence="8" type="ORF">FHR38_002993</name>
</gene>
<evidence type="ECO:0000256" key="4">
    <source>
        <dbReference type="ARBA" id="ARBA00022825"/>
    </source>
</evidence>
<keyword evidence="9" id="KW-1185">Reference proteome</keyword>
<comment type="caution">
    <text evidence="5">Lacks conserved residue(s) required for the propagation of feature annotation.</text>
</comment>
<dbReference type="PRINTS" id="PR00723">
    <property type="entry name" value="SUBTILISIN"/>
</dbReference>
<evidence type="ECO:0000256" key="2">
    <source>
        <dbReference type="ARBA" id="ARBA00022670"/>
    </source>
</evidence>
<keyword evidence="6" id="KW-0472">Membrane</keyword>
<dbReference type="GO" id="GO:0004252">
    <property type="term" value="F:serine-type endopeptidase activity"/>
    <property type="evidence" value="ECO:0007669"/>
    <property type="project" value="InterPro"/>
</dbReference>
<dbReference type="InterPro" id="IPR050131">
    <property type="entry name" value="Peptidase_S8_subtilisin-like"/>
</dbReference>
<dbReference type="PANTHER" id="PTHR43806:SF11">
    <property type="entry name" value="CEREVISIN-RELATED"/>
    <property type="match status" value="1"/>
</dbReference>
<reference evidence="8 9" key="1">
    <citation type="submission" date="2020-08" db="EMBL/GenBank/DDBJ databases">
        <title>Sequencing the genomes of 1000 actinobacteria strains.</title>
        <authorList>
            <person name="Klenk H.-P."/>
        </authorList>
    </citation>
    <scope>NUCLEOTIDE SEQUENCE [LARGE SCALE GENOMIC DNA]</scope>
    <source>
        <strain evidence="8 9">DSM 45886</strain>
    </source>
</reference>
<evidence type="ECO:0000313" key="9">
    <source>
        <dbReference type="Proteomes" id="UP000578819"/>
    </source>
</evidence>
<evidence type="ECO:0000256" key="1">
    <source>
        <dbReference type="ARBA" id="ARBA00011073"/>
    </source>
</evidence>
<evidence type="ECO:0000256" key="5">
    <source>
        <dbReference type="PROSITE-ProRule" id="PRU01240"/>
    </source>
</evidence>
<comment type="caution">
    <text evidence="8">The sequence shown here is derived from an EMBL/GenBank/DDBJ whole genome shotgun (WGS) entry which is preliminary data.</text>
</comment>
<evidence type="ECO:0000256" key="6">
    <source>
        <dbReference type="SAM" id="Phobius"/>
    </source>
</evidence>
<dbReference type="PANTHER" id="PTHR43806">
    <property type="entry name" value="PEPTIDASE S8"/>
    <property type="match status" value="1"/>
</dbReference>
<dbReference type="Proteomes" id="UP000578819">
    <property type="component" value="Unassembled WGS sequence"/>
</dbReference>
<evidence type="ECO:0000259" key="7">
    <source>
        <dbReference type="Pfam" id="PF00082"/>
    </source>
</evidence>
<dbReference type="InterPro" id="IPR000209">
    <property type="entry name" value="Peptidase_S8/S53_dom"/>
</dbReference>
<feature type="transmembrane region" description="Helical" evidence="6">
    <location>
        <begin position="320"/>
        <end position="342"/>
    </location>
</feature>
<dbReference type="Gene3D" id="3.40.50.200">
    <property type="entry name" value="Peptidase S8/S53 domain"/>
    <property type="match status" value="1"/>
</dbReference>
<dbReference type="InterPro" id="IPR036852">
    <property type="entry name" value="Peptidase_S8/S53_dom_sf"/>
</dbReference>
<keyword evidence="4" id="KW-0720">Serine protease</keyword>